<gene>
    <name evidence="2" type="ORF">DID88_010096</name>
</gene>
<reference evidence="2 3" key="1">
    <citation type="submission" date="2018-06" db="EMBL/GenBank/DDBJ databases">
        <title>Genome Sequence of the Brown Rot Fungal Pathogen Monilinia fructigena.</title>
        <authorList>
            <person name="Landi L."/>
            <person name="De Miccolis Angelini R.M."/>
            <person name="Pollastro S."/>
            <person name="Abate D."/>
            <person name="Faretra F."/>
            <person name="Romanazzi G."/>
        </authorList>
    </citation>
    <scope>NUCLEOTIDE SEQUENCE [LARGE SCALE GENOMIC DNA]</scope>
    <source>
        <strain evidence="2 3">Mfrg269</strain>
    </source>
</reference>
<protein>
    <recommendedName>
        <fullName evidence="1">Peptidase M20 dimerisation domain-containing protein</fullName>
    </recommendedName>
</protein>
<evidence type="ECO:0000313" key="2">
    <source>
        <dbReference type="EMBL" id="RAL61000.1"/>
    </source>
</evidence>
<dbReference type="InterPro" id="IPR011650">
    <property type="entry name" value="Peptidase_M20_dimer"/>
</dbReference>
<accession>A0A395IL50</accession>
<name>A0A395IL50_9HELO</name>
<dbReference type="InterPro" id="IPR036264">
    <property type="entry name" value="Bact_exopeptidase_dim_dom"/>
</dbReference>
<evidence type="ECO:0000313" key="3">
    <source>
        <dbReference type="Proteomes" id="UP000249056"/>
    </source>
</evidence>
<dbReference type="PANTHER" id="PTHR11014">
    <property type="entry name" value="PEPTIDASE M20 FAMILY MEMBER"/>
    <property type="match status" value="1"/>
</dbReference>
<dbReference type="InterPro" id="IPR017439">
    <property type="entry name" value="Amidohydrolase"/>
</dbReference>
<comment type="caution">
    <text evidence="2">The sequence shown here is derived from an EMBL/GenBank/DDBJ whole genome shotgun (WGS) entry which is preliminary data.</text>
</comment>
<dbReference type="Pfam" id="PF07687">
    <property type="entry name" value="M20_dimer"/>
    <property type="match status" value="1"/>
</dbReference>
<dbReference type="Proteomes" id="UP000249056">
    <property type="component" value="Unassembled WGS sequence"/>
</dbReference>
<dbReference type="PANTHER" id="PTHR11014:SF63">
    <property type="entry name" value="METALLOPEPTIDASE, PUTATIVE (AFU_ORTHOLOGUE AFUA_6G09600)-RELATED"/>
    <property type="match status" value="1"/>
</dbReference>
<sequence length="224" mass="24555">MPFSAGTVGTRNGNFGPGLDTYRVTVYGKGGHASQPHMTTDPMVMAASIIVRLQRITSKKLDFHDSAVVTVDSVVAGAMEDIIADQAVLKLNIRYFDSSARKDAVNLMKMILKEVQQGWNASKEPLVELIRSLPLLVNDSAVTQRISASFDATFEERHVKFCAPWGGTEDFNILATEAPNKKGGKGVLHFFWLLGGADPHFVKKGPGRGQMVDIRLITTHGFRR</sequence>
<dbReference type="AlphaFoldDB" id="A0A395IL50"/>
<dbReference type="SUPFAM" id="SSF55031">
    <property type="entry name" value="Bacterial exopeptidase dimerisation domain"/>
    <property type="match status" value="1"/>
</dbReference>
<feature type="domain" description="Peptidase M20 dimerisation" evidence="1">
    <location>
        <begin position="18"/>
        <end position="116"/>
    </location>
</feature>
<organism evidence="2 3">
    <name type="scientific">Monilinia fructigena</name>
    <dbReference type="NCBI Taxonomy" id="38457"/>
    <lineage>
        <taxon>Eukaryota</taxon>
        <taxon>Fungi</taxon>
        <taxon>Dikarya</taxon>
        <taxon>Ascomycota</taxon>
        <taxon>Pezizomycotina</taxon>
        <taxon>Leotiomycetes</taxon>
        <taxon>Helotiales</taxon>
        <taxon>Sclerotiniaceae</taxon>
        <taxon>Monilinia</taxon>
    </lineage>
</organism>
<dbReference type="OrthoDB" id="6119954at2759"/>
<dbReference type="Gene3D" id="3.40.630.10">
    <property type="entry name" value="Zn peptidases"/>
    <property type="match status" value="1"/>
</dbReference>
<dbReference type="SUPFAM" id="SSF53187">
    <property type="entry name" value="Zn-dependent exopeptidases"/>
    <property type="match status" value="1"/>
</dbReference>
<dbReference type="EMBL" id="QKRW01000035">
    <property type="protein sequence ID" value="RAL61000.1"/>
    <property type="molecule type" value="Genomic_DNA"/>
</dbReference>
<dbReference type="GO" id="GO:0016787">
    <property type="term" value="F:hydrolase activity"/>
    <property type="evidence" value="ECO:0007669"/>
    <property type="project" value="InterPro"/>
</dbReference>
<evidence type="ECO:0000259" key="1">
    <source>
        <dbReference type="Pfam" id="PF07687"/>
    </source>
</evidence>
<dbReference type="Gene3D" id="3.30.70.360">
    <property type="match status" value="1"/>
</dbReference>
<keyword evidence="3" id="KW-1185">Reference proteome</keyword>
<proteinExistence type="predicted"/>